<dbReference type="PANTHER" id="PTHR33434">
    <property type="entry name" value="DEGV DOMAIN-CONTAINING PROTEIN DR_1986-RELATED"/>
    <property type="match status" value="1"/>
</dbReference>
<dbReference type="InterPro" id="IPR004007">
    <property type="entry name" value="DhaL_dom"/>
</dbReference>
<organism evidence="2">
    <name type="scientific">hydrocarbon metagenome</name>
    <dbReference type="NCBI Taxonomy" id="938273"/>
    <lineage>
        <taxon>unclassified sequences</taxon>
        <taxon>metagenomes</taxon>
        <taxon>ecological metagenomes</taxon>
    </lineage>
</organism>
<dbReference type="InterPro" id="IPR048394">
    <property type="entry name" value="FakA-like_M"/>
</dbReference>
<dbReference type="Pfam" id="PF21645">
    <property type="entry name" value="FakA-like_M"/>
    <property type="match status" value="1"/>
</dbReference>
<name>A0A0W8E7A1_9ZZZZ</name>
<reference evidence="2" key="1">
    <citation type="journal article" date="2015" name="Proc. Natl. Acad. Sci. U.S.A.">
        <title>Networks of energetic and metabolic interactions define dynamics in microbial communities.</title>
        <authorList>
            <person name="Embree M."/>
            <person name="Liu J.K."/>
            <person name="Al-Bassam M.M."/>
            <person name="Zengler K."/>
        </authorList>
    </citation>
    <scope>NUCLEOTIDE SEQUENCE</scope>
</reference>
<feature type="domain" description="DhaL" evidence="1">
    <location>
        <begin position="9"/>
        <end position="201"/>
    </location>
</feature>
<dbReference type="InterPro" id="IPR050270">
    <property type="entry name" value="DegV_domain_contain"/>
</dbReference>
<dbReference type="Pfam" id="PF13684">
    <property type="entry name" value="FakA-like_C"/>
    <property type="match status" value="1"/>
</dbReference>
<dbReference type="GO" id="GO:0006071">
    <property type="term" value="P:glycerol metabolic process"/>
    <property type="evidence" value="ECO:0007669"/>
    <property type="project" value="InterPro"/>
</dbReference>
<proteinExistence type="predicted"/>
<dbReference type="InterPro" id="IPR019986">
    <property type="entry name" value="YloV-like"/>
</dbReference>
<keyword evidence="2" id="KW-0418">Kinase</keyword>
<dbReference type="NCBIfam" id="TIGR03599">
    <property type="entry name" value="YloV"/>
    <property type="match status" value="1"/>
</dbReference>
<dbReference type="SMART" id="SM01121">
    <property type="entry name" value="Dak1_2"/>
    <property type="match status" value="1"/>
</dbReference>
<protein>
    <submittedName>
        <fullName evidence="2">Dihydroxyacetone kinase family protein</fullName>
    </submittedName>
</protein>
<dbReference type="AlphaFoldDB" id="A0A0W8E7A1"/>
<dbReference type="GO" id="GO:0004371">
    <property type="term" value="F:glycerone kinase activity"/>
    <property type="evidence" value="ECO:0007669"/>
    <property type="project" value="InterPro"/>
</dbReference>
<dbReference type="SUPFAM" id="SSF101473">
    <property type="entry name" value="DhaL-like"/>
    <property type="match status" value="1"/>
</dbReference>
<dbReference type="InterPro" id="IPR036117">
    <property type="entry name" value="DhaL_dom_sf"/>
</dbReference>
<evidence type="ECO:0000259" key="1">
    <source>
        <dbReference type="PROSITE" id="PS51480"/>
    </source>
</evidence>
<dbReference type="PROSITE" id="PS51480">
    <property type="entry name" value="DHAL"/>
    <property type="match status" value="1"/>
</dbReference>
<dbReference type="PANTHER" id="PTHR33434:SF4">
    <property type="entry name" value="PHOSPHATASE PROTEIN"/>
    <property type="match status" value="1"/>
</dbReference>
<dbReference type="Gene3D" id="1.25.40.340">
    <property type="match status" value="1"/>
</dbReference>
<dbReference type="EMBL" id="LNQE01001845">
    <property type="protein sequence ID" value="KUG04519.1"/>
    <property type="molecule type" value="Genomic_DNA"/>
</dbReference>
<dbReference type="InterPro" id="IPR033470">
    <property type="entry name" value="FakA-like_C"/>
</dbReference>
<keyword evidence="2" id="KW-0808">Transferase</keyword>
<dbReference type="Pfam" id="PF02734">
    <property type="entry name" value="Dak2"/>
    <property type="match status" value="1"/>
</dbReference>
<evidence type="ECO:0000313" key="2">
    <source>
        <dbReference type="EMBL" id="KUG04519.1"/>
    </source>
</evidence>
<comment type="caution">
    <text evidence="2">The sequence shown here is derived from an EMBL/GenBank/DDBJ whole genome shotgun (WGS) entry which is preliminary data.</text>
</comment>
<dbReference type="SMART" id="SM01120">
    <property type="entry name" value="Dak2"/>
    <property type="match status" value="1"/>
</dbReference>
<accession>A0A0W8E7A1</accession>
<sequence>MSLEFVEGIDLVRSIKAGCIRLEHNKDRVDRLNVFPVPDGDTGTNMYLTLMSAVREGEKNQEQPLGKVAKAISKGALMGARGNSGVILSQIFRGIARELDGKEKASSMDLARAFKSGSDTAYEAVMKPVEGTILTVIREVARACENEAARSKDVIAMLLAGINAGLITLKKTPDMLPVLKEAGVVDSGGQGLVYFLEGFMEGFAFENEIPLETYRHGMLPEAAGEIPGMLEKLEYQYCTELLIKGEDLDPEEIKQHLAPLGDSMLVVGADDLVKVHIHVNHPGKVLESCLQWGQLSDIKINNMLEEIHEHRLNMEEDRQQNLNPAKKIGLVAVASGDGVVEILKSLGVDQVVEGGQTMNPSTEDLLSATEKVNAESVIIFPNNSNIIMAAQQVHSVSDKKVAVVPTKSVMQSITALVAYDPDGEIDKIYTEMSEEIKQVKFAEITYAVRDSVMNGLQIKEGDKIGIVDGEISVTGDDENEIAKKLLEQMVDEESELITLFYGNGLQEEEALALKEIIEESFSEHEVEMHWGGQPHYSYFISVE</sequence>
<gene>
    <name evidence="2" type="ORF">ASZ90_018010</name>
</gene>